<name>A0ABX6QTH5_9HYPH</name>
<dbReference type="SMART" id="SM00347">
    <property type="entry name" value="HTH_MARR"/>
    <property type="match status" value="1"/>
</dbReference>
<dbReference type="PROSITE" id="PS50995">
    <property type="entry name" value="HTH_MARR_2"/>
    <property type="match status" value="1"/>
</dbReference>
<dbReference type="InterPro" id="IPR036390">
    <property type="entry name" value="WH_DNA-bd_sf"/>
</dbReference>
<dbReference type="PRINTS" id="PR00598">
    <property type="entry name" value="HTHMARR"/>
</dbReference>
<organism evidence="2 3">
    <name type="scientific">Peteryoungia desertarenae</name>
    <dbReference type="NCBI Taxonomy" id="1813451"/>
    <lineage>
        <taxon>Bacteria</taxon>
        <taxon>Pseudomonadati</taxon>
        <taxon>Pseudomonadota</taxon>
        <taxon>Alphaproteobacteria</taxon>
        <taxon>Hyphomicrobiales</taxon>
        <taxon>Rhizobiaceae</taxon>
        <taxon>Peteryoungia</taxon>
    </lineage>
</organism>
<sequence>MPDSEAIALPDFDLMRFTPYRLAVAAQETSEELARQYRSRFGISIPQWRVLVHLAHAGEVSVREIEARVAMEKSKVSRAASKLESAGLIVKSVNAEDRRLISMSLTPKGRALMAELLVIARSYQQEIEKRLGTSYSGFESGLDRLLGETP</sequence>
<dbReference type="PANTHER" id="PTHR33164">
    <property type="entry name" value="TRANSCRIPTIONAL REGULATOR, MARR FAMILY"/>
    <property type="match status" value="1"/>
</dbReference>
<protein>
    <submittedName>
        <fullName evidence="2">Winged helix-turn-helix transcriptional regulator</fullName>
    </submittedName>
</protein>
<evidence type="ECO:0000313" key="3">
    <source>
        <dbReference type="Proteomes" id="UP000308530"/>
    </source>
</evidence>
<reference evidence="2 3" key="1">
    <citation type="submission" date="2020-06" db="EMBL/GenBank/DDBJ databases">
        <title>Genome sequence of Rhizobium sp strain ADMK78.</title>
        <authorList>
            <person name="Rahi P."/>
        </authorList>
    </citation>
    <scope>NUCLEOTIDE SEQUENCE [LARGE SCALE GENOMIC DNA]</scope>
    <source>
        <strain evidence="2 3">ADMK78</strain>
        <plasmid evidence="2 3">pPRADMK78_01</plasmid>
    </source>
</reference>
<evidence type="ECO:0000259" key="1">
    <source>
        <dbReference type="PROSITE" id="PS50995"/>
    </source>
</evidence>
<dbReference type="InterPro" id="IPR039422">
    <property type="entry name" value="MarR/SlyA-like"/>
</dbReference>
<keyword evidence="2" id="KW-0614">Plasmid</keyword>
<accession>A0ABX6QTH5</accession>
<proteinExistence type="predicted"/>
<gene>
    <name evidence="2" type="ORF">FE840_020350</name>
</gene>
<dbReference type="SUPFAM" id="SSF46785">
    <property type="entry name" value="Winged helix' DNA-binding domain"/>
    <property type="match status" value="1"/>
</dbReference>
<evidence type="ECO:0000313" key="2">
    <source>
        <dbReference type="EMBL" id="QLF71951.1"/>
    </source>
</evidence>
<keyword evidence="3" id="KW-1185">Reference proteome</keyword>
<dbReference type="EMBL" id="CP058351">
    <property type="protein sequence ID" value="QLF71951.1"/>
    <property type="molecule type" value="Genomic_DNA"/>
</dbReference>
<feature type="domain" description="HTH marR-type" evidence="1">
    <location>
        <begin position="19"/>
        <end position="150"/>
    </location>
</feature>
<dbReference type="InterPro" id="IPR036388">
    <property type="entry name" value="WH-like_DNA-bd_sf"/>
</dbReference>
<dbReference type="Proteomes" id="UP000308530">
    <property type="component" value="Plasmid pPRADMK78_01"/>
</dbReference>
<geneLocation type="plasmid" evidence="2 3">
    <name>pPRADMK78_01</name>
</geneLocation>
<dbReference type="InterPro" id="IPR000835">
    <property type="entry name" value="HTH_MarR-typ"/>
</dbReference>
<dbReference type="Pfam" id="PF12802">
    <property type="entry name" value="MarR_2"/>
    <property type="match status" value="1"/>
</dbReference>
<dbReference type="PANTHER" id="PTHR33164:SF43">
    <property type="entry name" value="HTH-TYPE TRANSCRIPTIONAL REPRESSOR YETL"/>
    <property type="match status" value="1"/>
</dbReference>
<dbReference type="RefSeq" id="WP_138287615.1">
    <property type="nucleotide sequence ID" value="NZ_CP058351.1"/>
</dbReference>
<dbReference type="Gene3D" id="1.10.10.10">
    <property type="entry name" value="Winged helix-like DNA-binding domain superfamily/Winged helix DNA-binding domain"/>
    <property type="match status" value="1"/>
</dbReference>